<dbReference type="InterPro" id="IPR053157">
    <property type="entry name" value="Sterol_Uptake_Regulator"/>
</dbReference>
<organism evidence="3">
    <name type="scientific">Blastobotrys adeninivorans</name>
    <name type="common">Yeast</name>
    <name type="synonym">Arxula adeninivorans</name>
    <dbReference type="NCBI Taxonomy" id="409370"/>
    <lineage>
        <taxon>Eukaryota</taxon>
        <taxon>Fungi</taxon>
        <taxon>Dikarya</taxon>
        <taxon>Ascomycota</taxon>
        <taxon>Saccharomycotina</taxon>
        <taxon>Dipodascomycetes</taxon>
        <taxon>Dipodascales</taxon>
        <taxon>Trichomonascaceae</taxon>
        <taxon>Blastobotrys</taxon>
    </lineage>
</organism>
<dbReference type="SMART" id="SM00066">
    <property type="entry name" value="GAL4"/>
    <property type="match status" value="1"/>
</dbReference>
<dbReference type="EMBL" id="HG937693">
    <property type="protein sequence ID" value="CDP34339.1"/>
    <property type="molecule type" value="Genomic_DNA"/>
</dbReference>
<dbReference type="InterPro" id="IPR036864">
    <property type="entry name" value="Zn2-C6_fun-type_DNA-bd_sf"/>
</dbReference>
<reference evidence="3" key="2">
    <citation type="submission" date="2014-06" db="EMBL/GenBank/DDBJ databases">
        <title>The complete genome of Blastobotrys (Arxula) adeninivorans LS3 - a yeast of biotechnological interest.</title>
        <authorList>
            <person name="Kunze G."/>
            <person name="Gaillardin C."/>
            <person name="Czernicka M."/>
            <person name="Durrens P."/>
            <person name="Martin T."/>
            <person name="Boer E."/>
            <person name="Gabaldon T."/>
            <person name="Cruz J."/>
            <person name="Talla E."/>
            <person name="Marck C."/>
            <person name="Goffeau A."/>
            <person name="Barbe V."/>
            <person name="Baret P."/>
            <person name="Baronian K."/>
            <person name="Beier S."/>
            <person name="Bleykasten C."/>
            <person name="Bode R."/>
            <person name="Casaregola S."/>
            <person name="Despons L."/>
            <person name="Fairhead C."/>
            <person name="Giersberg M."/>
            <person name="Gierski P."/>
            <person name="Hahnel U."/>
            <person name="Hartmann A."/>
            <person name="Jankowska D."/>
            <person name="Jubin C."/>
            <person name="Jung P."/>
            <person name="Lafontaine I."/>
            <person name="Leh-Louis V."/>
            <person name="Lemaire M."/>
            <person name="Marcet-Houben M."/>
            <person name="Mascher M."/>
            <person name="Morel G."/>
            <person name="Richard G.-F."/>
            <person name="Riechen J."/>
            <person name="Sacerdot C."/>
            <person name="Sarkar A."/>
            <person name="Savel G."/>
            <person name="Schacherer J."/>
            <person name="Sherman D."/>
            <person name="Straub M.-L."/>
            <person name="Stein N."/>
            <person name="Thierry A."/>
            <person name="Trautwein-Schult A."/>
            <person name="Westhof E."/>
            <person name="Worch S."/>
            <person name="Dujon B."/>
            <person name="Souciet J.-L."/>
            <person name="Wincker P."/>
            <person name="Scholz U."/>
            <person name="Neuveglise N."/>
        </authorList>
    </citation>
    <scope>NUCLEOTIDE SEQUENCE</scope>
    <source>
        <strain evidence="3">LS3</strain>
    </source>
</reference>
<evidence type="ECO:0000259" key="2">
    <source>
        <dbReference type="PROSITE" id="PS50048"/>
    </source>
</evidence>
<sequence length="406" mass="45609">MSPAQSANSTKSSVDEMGQDSEPAAVTGTPVTPETPGTSAASGSSGTPETPGAADGTGTARASAKRRRKYTRSYFGCQKCKSRKVKCDEGRPSCSNCARIRVPCVYGQNRWETQEQVPVPGNQPEQAQVLPRLPHCPSASVETYLLYYWVTHTAATIAPSGYEALLRQGFAEAGFKHRFVLDTLFLFTAAHLNHVDPCREHADLVLHYHTLGSAGLRNEISKGISMENGEAVAISSTLLSLYVLVCNSEFIGILENVTSMYRGMRKVYKQMWNWKDSTRLSVLKPLPMTAIGTGDGYRQDILKVLERQDPSTHSKYIKVIEDLAILTEAINRDATQNYMMFVTKWLSNLPDEFVEQLALRDPCALVIVCRFFDVMSKQKFWYLDSYSKQHYWRVYNQIPRDWKQYL</sequence>
<evidence type="ECO:0000256" key="1">
    <source>
        <dbReference type="SAM" id="MobiDB-lite"/>
    </source>
</evidence>
<dbReference type="Pfam" id="PF00172">
    <property type="entry name" value="Zn_clus"/>
    <property type="match status" value="1"/>
</dbReference>
<dbReference type="PANTHER" id="PTHR47784:SF5">
    <property type="entry name" value="STEROL UPTAKE CONTROL PROTEIN 2"/>
    <property type="match status" value="1"/>
</dbReference>
<feature type="region of interest" description="Disordered" evidence="1">
    <location>
        <begin position="1"/>
        <end position="67"/>
    </location>
</feature>
<accession>A0A060T0Q2</accession>
<dbReference type="Gene3D" id="4.10.240.10">
    <property type="entry name" value="Zn(2)-C6 fungal-type DNA-binding domain"/>
    <property type="match status" value="1"/>
</dbReference>
<reference evidence="3" key="1">
    <citation type="submission" date="2014-02" db="EMBL/GenBank/DDBJ databases">
        <authorList>
            <person name="Genoscope - CEA"/>
        </authorList>
    </citation>
    <scope>NUCLEOTIDE SEQUENCE</scope>
    <source>
        <strain evidence="3">LS3</strain>
    </source>
</reference>
<dbReference type="PROSITE" id="PS50048">
    <property type="entry name" value="ZN2_CY6_FUNGAL_2"/>
    <property type="match status" value="1"/>
</dbReference>
<feature type="compositionally biased region" description="Low complexity" evidence="1">
    <location>
        <begin position="22"/>
        <end position="50"/>
    </location>
</feature>
<evidence type="ECO:0000313" key="3">
    <source>
        <dbReference type="EMBL" id="CDP34339.1"/>
    </source>
</evidence>
<dbReference type="InterPro" id="IPR001138">
    <property type="entry name" value="Zn2Cys6_DnaBD"/>
</dbReference>
<dbReference type="PANTHER" id="PTHR47784">
    <property type="entry name" value="STEROL UPTAKE CONTROL PROTEIN 2"/>
    <property type="match status" value="1"/>
</dbReference>
<dbReference type="SUPFAM" id="SSF57701">
    <property type="entry name" value="Zn2/Cys6 DNA-binding domain"/>
    <property type="match status" value="1"/>
</dbReference>
<dbReference type="AlphaFoldDB" id="A0A060T0Q2"/>
<feature type="domain" description="Zn(2)-C6 fungal-type" evidence="2">
    <location>
        <begin position="76"/>
        <end position="106"/>
    </location>
</feature>
<protein>
    <submittedName>
        <fullName evidence="3">ARAD1C10120p</fullName>
    </submittedName>
</protein>
<dbReference type="PROSITE" id="PS00463">
    <property type="entry name" value="ZN2_CY6_FUNGAL_1"/>
    <property type="match status" value="1"/>
</dbReference>
<name>A0A060T0Q2_BLAAD</name>
<dbReference type="CDD" id="cd00067">
    <property type="entry name" value="GAL4"/>
    <property type="match status" value="1"/>
</dbReference>
<dbReference type="PhylomeDB" id="A0A060T0Q2"/>
<gene>
    <name evidence="3" type="ORF">GNLVRS02_ARAD1C10120g</name>
</gene>
<dbReference type="GO" id="GO:0001228">
    <property type="term" value="F:DNA-binding transcription activator activity, RNA polymerase II-specific"/>
    <property type="evidence" value="ECO:0007669"/>
    <property type="project" value="TreeGrafter"/>
</dbReference>
<feature type="compositionally biased region" description="Polar residues" evidence="1">
    <location>
        <begin position="1"/>
        <end position="12"/>
    </location>
</feature>
<proteinExistence type="predicted"/>
<dbReference type="GO" id="GO:0008270">
    <property type="term" value="F:zinc ion binding"/>
    <property type="evidence" value="ECO:0007669"/>
    <property type="project" value="InterPro"/>
</dbReference>